<evidence type="ECO:0000259" key="1">
    <source>
        <dbReference type="SMART" id="SM00860"/>
    </source>
</evidence>
<dbReference type="AlphaFoldDB" id="A0A9Q5GK50"/>
<proteinExistence type="predicted"/>
<dbReference type="InterPro" id="IPR018958">
    <property type="entry name" value="Knr4/Smi1-like_dom"/>
</dbReference>
<name>A0A9Q5GK50_9BACT</name>
<dbReference type="InterPro" id="IPR037883">
    <property type="entry name" value="Knr4/Smi1-like_sf"/>
</dbReference>
<comment type="caution">
    <text evidence="2">The sequence shown here is derived from an EMBL/GenBank/DDBJ whole genome shotgun (WGS) entry which is preliminary data.</text>
</comment>
<reference evidence="2" key="1">
    <citation type="submission" date="2020-05" db="EMBL/GenBank/DDBJ databases">
        <title>Chitinophaga laudate sp. nov., isolated from a tropical peat swamp.</title>
        <authorList>
            <person name="Goh C.B.S."/>
            <person name="Lee M.S."/>
            <person name="Parimannan S."/>
            <person name="Pasbakhsh P."/>
            <person name="Yule C.M."/>
            <person name="Rajandas H."/>
            <person name="Loke S."/>
            <person name="Croft L."/>
            <person name="Tan J.B.L."/>
        </authorList>
    </citation>
    <scope>NUCLEOTIDE SEQUENCE</scope>
    <source>
        <strain evidence="2">Mgbs1</strain>
    </source>
</reference>
<evidence type="ECO:0000313" key="3">
    <source>
        <dbReference type="Proteomes" id="UP000281028"/>
    </source>
</evidence>
<accession>A0A9Q5GK50</accession>
<keyword evidence="3" id="KW-1185">Reference proteome</keyword>
<dbReference type="EMBL" id="RIAR02000001">
    <property type="protein sequence ID" value="NSL85805.1"/>
    <property type="molecule type" value="Genomic_DNA"/>
</dbReference>
<dbReference type="Proteomes" id="UP000281028">
    <property type="component" value="Unassembled WGS sequence"/>
</dbReference>
<dbReference type="Pfam" id="PF09346">
    <property type="entry name" value="SMI1_KNR4"/>
    <property type="match status" value="1"/>
</dbReference>
<dbReference type="SMART" id="SM00860">
    <property type="entry name" value="SMI1_KNR4"/>
    <property type="match status" value="1"/>
</dbReference>
<dbReference type="Gene3D" id="3.40.1580.10">
    <property type="entry name" value="SMI1/KNR4-like"/>
    <property type="match status" value="1"/>
</dbReference>
<dbReference type="SUPFAM" id="SSF160631">
    <property type="entry name" value="SMI1/KNR4-like"/>
    <property type="match status" value="1"/>
</dbReference>
<organism evidence="2 3">
    <name type="scientific">Chitinophaga solisilvae</name>
    <dbReference type="NCBI Taxonomy" id="1233460"/>
    <lineage>
        <taxon>Bacteria</taxon>
        <taxon>Pseudomonadati</taxon>
        <taxon>Bacteroidota</taxon>
        <taxon>Chitinophagia</taxon>
        <taxon>Chitinophagales</taxon>
        <taxon>Chitinophagaceae</taxon>
        <taxon>Chitinophaga</taxon>
    </lineage>
</organism>
<gene>
    <name evidence="2" type="ORF">ECE50_003115</name>
</gene>
<feature type="domain" description="Knr4/Smi1-like" evidence="1">
    <location>
        <begin position="19"/>
        <end position="143"/>
    </location>
</feature>
<protein>
    <submittedName>
        <fullName evidence="2">SMI1/KNR4 family protein</fullName>
    </submittedName>
</protein>
<sequence length="163" mass="19188">MRSFQELSKFSSSILFAEPIDYHLIIEFEKKHVLSLPEDFKYFCSEVNGFDLMGTEVYGFLPDSLTSMSIEKLYHREHKLIKFPQPEYLVPFSPDGSGDFYCFDTRSHNGGSCPVVFWYSNYNYTDEDVPEKANDSFVEWMQEVVIDWTLEDYDYDGNDRVNQ</sequence>
<evidence type="ECO:0000313" key="2">
    <source>
        <dbReference type="EMBL" id="NSL85805.1"/>
    </source>
</evidence>